<sequence length="141" mass="15173">MHGRRGVGSVVRPCAVAAVVLATAGACGTPSERRDGVIAQVTRFERALDAGQHERLCTALAPSTREELEQSTRRRCARAIGEQDLPAAGAVRRVDVYGGQARVVLEHDTVFLAHFPTGWKVTAAGCRPRPQRPYQCELKGG</sequence>
<comment type="caution">
    <text evidence="1">The sequence shown here is derived from an EMBL/GenBank/DDBJ whole genome shotgun (WGS) entry which is preliminary data.</text>
</comment>
<dbReference type="EMBL" id="BAAAHU010000015">
    <property type="protein sequence ID" value="GAA1007880.1"/>
    <property type="molecule type" value="Genomic_DNA"/>
</dbReference>
<evidence type="ECO:0008006" key="3">
    <source>
        <dbReference type="Google" id="ProtNLM"/>
    </source>
</evidence>
<dbReference type="PROSITE" id="PS51257">
    <property type="entry name" value="PROKAR_LIPOPROTEIN"/>
    <property type="match status" value="1"/>
</dbReference>
<accession>A0ABN1SXI4</accession>
<evidence type="ECO:0000313" key="2">
    <source>
        <dbReference type="Proteomes" id="UP001501072"/>
    </source>
</evidence>
<proteinExistence type="predicted"/>
<gene>
    <name evidence="1" type="ORF">GCM10009564_18890</name>
</gene>
<dbReference type="RefSeq" id="WP_067396576.1">
    <property type="nucleotide sequence ID" value="NZ_BAAAHU010000015.1"/>
</dbReference>
<dbReference type="Proteomes" id="UP001501072">
    <property type="component" value="Unassembled WGS sequence"/>
</dbReference>
<keyword evidence="2" id="KW-1185">Reference proteome</keyword>
<protein>
    <recommendedName>
        <fullName evidence="3">Lipoprotein</fullName>
    </recommendedName>
</protein>
<reference evidence="1 2" key="1">
    <citation type="journal article" date="2019" name="Int. J. Syst. Evol. Microbiol.">
        <title>The Global Catalogue of Microorganisms (GCM) 10K type strain sequencing project: providing services to taxonomists for standard genome sequencing and annotation.</title>
        <authorList>
            <consortium name="The Broad Institute Genomics Platform"/>
            <consortium name="The Broad Institute Genome Sequencing Center for Infectious Disease"/>
            <person name="Wu L."/>
            <person name="Ma J."/>
        </authorList>
    </citation>
    <scope>NUCLEOTIDE SEQUENCE [LARGE SCALE GENOMIC DNA]</scope>
    <source>
        <strain evidence="1 2">JCM 11269</strain>
    </source>
</reference>
<organism evidence="1 2">
    <name type="scientific">Streptomyces thermogriseus</name>
    <dbReference type="NCBI Taxonomy" id="75292"/>
    <lineage>
        <taxon>Bacteria</taxon>
        <taxon>Bacillati</taxon>
        <taxon>Actinomycetota</taxon>
        <taxon>Actinomycetes</taxon>
        <taxon>Kitasatosporales</taxon>
        <taxon>Streptomycetaceae</taxon>
        <taxon>Streptomyces</taxon>
    </lineage>
</organism>
<evidence type="ECO:0000313" key="1">
    <source>
        <dbReference type="EMBL" id="GAA1007880.1"/>
    </source>
</evidence>
<name>A0ABN1SXI4_9ACTN</name>